<dbReference type="PANTHER" id="PTHR24148">
    <property type="entry name" value="ANKYRIN REPEAT DOMAIN-CONTAINING PROTEIN 39 HOMOLOG-RELATED"/>
    <property type="match status" value="1"/>
</dbReference>
<feature type="domain" description="Heterokaryon incompatibility" evidence="1">
    <location>
        <begin position="44"/>
        <end position="206"/>
    </location>
</feature>
<name>A0A8H4RSE3_9HELO</name>
<proteinExistence type="predicted"/>
<organism evidence="2 3">
    <name type="scientific">Cudoniella acicularis</name>
    <dbReference type="NCBI Taxonomy" id="354080"/>
    <lineage>
        <taxon>Eukaryota</taxon>
        <taxon>Fungi</taxon>
        <taxon>Dikarya</taxon>
        <taxon>Ascomycota</taxon>
        <taxon>Pezizomycotina</taxon>
        <taxon>Leotiomycetes</taxon>
        <taxon>Helotiales</taxon>
        <taxon>Tricladiaceae</taxon>
        <taxon>Cudoniella</taxon>
    </lineage>
</organism>
<dbReference type="PANTHER" id="PTHR24148:SF64">
    <property type="entry name" value="HETEROKARYON INCOMPATIBILITY DOMAIN-CONTAINING PROTEIN"/>
    <property type="match status" value="1"/>
</dbReference>
<gene>
    <name evidence="2" type="ORF">G7Y89_g3914</name>
</gene>
<accession>A0A8H4RSE3</accession>
<evidence type="ECO:0000313" key="2">
    <source>
        <dbReference type="EMBL" id="KAF4634206.1"/>
    </source>
</evidence>
<dbReference type="InterPro" id="IPR010730">
    <property type="entry name" value="HET"/>
</dbReference>
<evidence type="ECO:0000259" key="1">
    <source>
        <dbReference type="Pfam" id="PF06985"/>
    </source>
</evidence>
<comment type="caution">
    <text evidence="2">The sequence shown here is derived from an EMBL/GenBank/DDBJ whole genome shotgun (WGS) entry which is preliminary data.</text>
</comment>
<protein>
    <recommendedName>
        <fullName evidence="1">Heterokaryon incompatibility domain-containing protein</fullName>
    </recommendedName>
</protein>
<keyword evidence="3" id="KW-1185">Reference proteome</keyword>
<sequence length="289" mass="32346">MTSLHYQPLAEGEIRLLTIDTTSLSSPEIHISMSAAQLNETTEYIALSYVWGSETDCRDIKLNGRSMSVTTNLYDALTCMRKSIAAASLDFPAKIWIDAICINQGDIAERNKQVTRMRDIYTQALIVWAFVGVETEHDQEGFNLIKALALKFQGLSQALDLGHKLPEDASQTIANSLQHPGLEVAWKAMGRLLSRPWWTRAWIVQEIALARSAIFGCGEQAIDMSDVLLVGELLWAYMTQAIAQSDERAADRITVVDRFEGLDVDSRDASLLSLQNRIQRLDRKLQAMD</sequence>
<dbReference type="Pfam" id="PF06985">
    <property type="entry name" value="HET"/>
    <property type="match status" value="1"/>
</dbReference>
<dbReference type="Proteomes" id="UP000566819">
    <property type="component" value="Unassembled WGS sequence"/>
</dbReference>
<evidence type="ECO:0000313" key="3">
    <source>
        <dbReference type="Proteomes" id="UP000566819"/>
    </source>
</evidence>
<dbReference type="AlphaFoldDB" id="A0A8H4RSE3"/>
<reference evidence="2 3" key="1">
    <citation type="submission" date="2020-03" db="EMBL/GenBank/DDBJ databases">
        <title>Draft Genome Sequence of Cudoniella acicularis.</title>
        <authorList>
            <person name="Buettner E."/>
            <person name="Kellner H."/>
        </authorList>
    </citation>
    <scope>NUCLEOTIDE SEQUENCE [LARGE SCALE GENOMIC DNA]</scope>
    <source>
        <strain evidence="2 3">DSM 108380</strain>
    </source>
</reference>
<dbReference type="InterPro" id="IPR052895">
    <property type="entry name" value="HetReg/Transcr_Mod"/>
</dbReference>
<dbReference type="EMBL" id="JAAMPI010000201">
    <property type="protein sequence ID" value="KAF4634206.1"/>
    <property type="molecule type" value="Genomic_DNA"/>
</dbReference>
<dbReference type="OrthoDB" id="2157530at2759"/>